<protein>
    <submittedName>
        <fullName evidence="1">Predicted protein</fullName>
    </submittedName>
</protein>
<dbReference type="Proteomes" id="UP000001876">
    <property type="component" value="Unassembled WGS sequence"/>
</dbReference>
<dbReference type="GeneID" id="9686275"/>
<dbReference type="EMBL" id="GG663743">
    <property type="protein sequence ID" value="EEH54738.1"/>
    <property type="molecule type" value="Genomic_DNA"/>
</dbReference>
<organism evidence="2">
    <name type="scientific">Micromonas pusilla (strain CCMP1545)</name>
    <name type="common">Picoplanktonic green alga</name>
    <dbReference type="NCBI Taxonomy" id="564608"/>
    <lineage>
        <taxon>Eukaryota</taxon>
        <taxon>Viridiplantae</taxon>
        <taxon>Chlorophyta</taxon>
        <taxon>Mamiellophyceae</taxon>
        <taxon>Mamiellales</taxon>
        <taxon>Mamiellaceae</taxon>
        <taxon>Micromonas</taxon>
    </lineage>
</organism>
<keyword evidence="2" id="KW-1185">Reference proteome</keyword>
<dbReference type="OrthoDB" id="66620at2759"/>
<gene>
    <name evidence="1" type="ORF">MICPUCDRAFT_60459</name>
</gene>
<dbReference type="PANTHER" id="PTHR33471:SF7">
    <property type="entry name" value="ATP-DEPENDENT ZINC METALLOPROTEASE-RELATED"/>
    <property type="match status" value="1"/>
</dbReference>
<dbReference type="AlphaFoldDB" id="C1MYS4"/>
<evidence type="ECO:0000313" key="2">
    <source>
        <dbReference type="Proteomes" id="UP000001876"/>
    </source>
</evidence>
<dbReference type="PANTHER" id="PTHR33471">
    <property type="entry name" value="ATP-DEPENDENT ZINC METALLOPROTEASE-RELATED"/>
    <property type="match status" value="1"/>
</dbReference>
<dbReference type="KEGG" id="mpp:MICPUCDRAFT_60459"/>
<dbReference type="RefSeq" id="XP_003061088.1">
    <property type="nucleotide sequence ID" value="XM_003061042.1"/>
</dbReference>
<evidence type="ECO:0000313" key="1">
    <source>
        <dbReference type="EMBL" id="EEH54738.1"/>
    </source>
</evidence>
<proteinExistence type="predicted"/>
<name>C1MYS4_MICPC</name>
<accession>C1MYS4</accession>
<sequence length="59" mass="6245">MGDAQQQNLTRWAVWQAAGMLRLHEASFDALTAAMENGASVAECLRAIETAKAPAGEGK</sequence>
<reference evidence="1 2" key="1">
    <citation type="journal article" date="2009" name="Science">
        <title>Green evolution and dynamic adaptations revealed by genomes of the marine picoeukaryotes Micromonas.</title>
        <authorList>
            <person name="Worden A.Z."/>
            <person name="Lee J.H."/>
            <person name="Mock T."/>
            <person name="Rouze P."/>
            <person name="Simmons M.P."/>
            <person name="Aerts A.L."/>
            <person name="Allen A.E."/>
            <person name="Cuvelier M.L."/>
            <person name="Derelle E."/>
            <person name="Everett M.V."/>
            <person name="Foulon E."/>
            <person name="Grimwood J."/>
            <person name="Gundlach H."/>
            <person name="Henrissat B."/>
            <person name="Napoli C."/>
            <person name="McDonald S.M."/>
            <person name="Parker M.S."/>
            <person name="Rombauts S."/>
            <person name="Salamov A."/>
            <person name="Von Dassow P."/>
            <person name="Badger J.H."/>
            <person name="Coutinho P.M."/>
            <person name="Demir E."/>
            <person name="Dubchak I."/>
            <person name="Gentemann C."/>
            <person name="Eikrem W."/>
            <person name="Gready J.E."/>
            <person name="John U."/>
            <person name="Lanier W."/>
            <person name="Lindquist E.A."/>
            <person name="Lucas S."/>
            <person name="Mayer K.F."/>
            <person name="Moreau H."/>
            <person name="Not F."/>
            <person name="Otillar R."/>
            <person name="Panaud O."/>
            <person name="Pangilinan J."/>
            <person name="Paulsen I."/>
            <person name="Piegu B."/>
            <person name="Poliakov A."/>
            <person name="Robbens S."/>
            <person name="Schmutz J."/>
            <person name="Toulza E."/>
            <person name="Wyss T."/>
            <person name="Zelensky A."/>
            <person name="Zhou K."/>
            <person name="Armbrust E.V."/>
            <person name="Bhattacharya D."/>
            <person name="Goodenough U.W."/>
            <person name="Van de Peer Y."/>
            <person name="Grigoriev I.V."/>
        </authorList>
    </citation>
    <scope>NUCLEOTIDE SEQUENCE [LARGE SCALE GENOMIC DNA]</scope>
    <source>
        <strain evidence="1 2">CCMP1545</strain>
    </source>
</reference>